<proteinExistence type="predicted"/>
<dbReference type="EMBL" id="JADKMA010000023">
    <property type="protein sequence ID" value="MBO8191484.1"/>
    <property type="molecule type" value="Genomic_DNA"/>
</dbReference>
<dbReference type="Proteomes" id="UP001519064">
    <property type="component" value="Unassembled WGS sequence"/>
</dbReference>
<gene>
    <name evidence="1" type="ORF">ITI46_07235</name>
</gene>
<accession>A0ABS3X817</accession>
<dbReference type="Pfam" id="PF14249">
    <property type="entry name" value="Tocopherol_cycl"/>
    <property type="match status" value="1"/>
</dbReference>
<dbReference type="PANTHER" id="PTHR35309:SF4">
    <property type="entry name" value="TOCOPHEROL CYCLASE"/>
    <property type="match status" value="1"/>
</dbReference>
<evidence type="ECO:0008006" key="3">
    <source>
        <dbReference type="Google" id="ProtNLM"/>
    </source>
</evidence>
<dbReference type="PANTHER" id="PTHR35309">
    <property type="match status" value="1"/>
</dbReference>
<sequence>MPRAAWRRTGADLPWGDPLPSHRSLMEGYLWRFTDPVRHRVLEVACGVSHQHGRAWGTVVVAASPLSLVRSTTLDDAWAGTDRFAIEAAPALSFVRDRTGASGVRDRLRVSLDDAELEVALFPGTRRRTLLPGAGVFSLLPGLNHYWHPYLFEARAEGAARLGDEHWDLAGCQVYAEKSWGRGFPPAWWWGQAQDFDRPDVRVAFAGGLLGRGRATVPVNGLVLCLGGRRLDLFPPAAIVRGGVRADHWRLTATGPRHRVRVSGQGADSPLLRLPIPALTPHHLGYSEQHLAGTVRLEVTRDGKPLYAGTSRLASLERGRAPRSP</sequence>
<evidence type="ECO:0000313" key="2">
    <source>
        <dbReference type="Proteomes" id="UP001519064"/>
    </source>
</evidence>
<comment type="caution">
    <text evidence="1">The sequence shown here is derived from an EMBL/GenBank/DDBJ whole genome shotgun (WGS) entry which is preliminary data.</text>
</comment>
<protein>
    <recommendedName>
        <fullName evidence="3">Tocopherol cyclase</fullName>
    </recommendedName>
</protein>
<evidence type="ECO:0000313" key="1">
    <source>
        <dbReference type="EMBL" id="MBO8191484.1"/>
    </source>
</evidence>
<reference evidence="1 2" key="1">
    <citation type="submission" date="2020-11" db="EMBL/GenBank/DDBJ databases">
        <title>Streptomyces spirodelae sp. nov., isolated from duckweed.</title>
        <authorList>
            <person name="Saimee Y."/>
            <person name="Duangmal K."/>
        </authorList>
    </citation>
    <scope>NUCLEOTIDE SEQUENCE [LARGE SCALE GENOMIC DNA]</scope>
    <source>
        <strain evidence="1 2">S16-07</strain>
    </source>
</reference>
<name>A0ABS3X817_9ACTN</name>
<keyword evidence="2" id="KW-1185">Reference proteome</keyword>
<dbReference type="RefSeq" id="WP_209238575.1">
    <property type="nucleotide sequence ID" value="NZ_JADKMA010000023.1"/>
</dbReference>
<organism evidence="1 2">
    <name type="scientific">Streptomyces oryzae</name>
    <dbReference type="NCBI Taxonomy" id="1434886"/>
    <lineage>
        <taxon>Bacteria</taxon>
        <taxon>Bacillati</taxon>
        <taxon>Actinomycetota</taxon>
        <taxon>Actinomycetes</taxon>
        <taxon>Kitasatosporales</taxon>
        <taxon>Streptomycetaceae</taxon>
        <taxon>Streptomyces</taxon>
    </lineage>
</organism>
<dbReference type="InterPro" id="IPR025893">
    <property type="entry name" value="Tocopherol_cyclase"/>
</dbReference>